<evidence type="ECO:0000259" key="7">
    <source>
        <dbReference type="PROSITE" id="PS50089"/>
    </source>
</evidence>
<keyword evidence="9" id="KW-1185">Reference proteome</keyword>
<accession>A0A9Q1HCY6</accession>
<keyword evidence="6" id="KW-0812">Transmembrane</keyword>
<keyword evidence="6" id="KW-1133">Transmembrane helix</keyword>
<sequence length="816" mass="95033">MNNATEIYKDALSCPICMETLTAPKILPCGHSFCLTPCLAEIVKQLNPICPLCRKSIVLPPSGEITDLATNFSVTGLLEMLEKTEDQEKTSQAISRHSKEVGDYVCITCLEQVCSCCQLLSHIVRDHNCTSVGEFVEKVRQDVSKIVTVIANTSWSEEIEEYAETSSVVTTYLGLKENIRSACNEVLQSLSEKELDLRKITRLQKQAKEDNLKFEKAWEALAREISEAKRKAEFMELQLAEYRQKLEKLNLPKNFYDKPWRHFKVSSFESLKSTTEALGESLTQQFQTGSFHNLVMQQKLHDIGENIKVLDDYIKDIKQDYHTFLLKKVGITNYTVEPHHLFRVLEEVNVMNFRSERHSKEIMLKCNELIYKFLASRDFIRESCDNLYKEFPNESLPHAIVEERFVKILEEMEKCKACYEDIYEVIGTNFISYDKSSAKKCLHICLSIRHKYHDLQTTSNGRGQFITGHLTEFESFKQITETQCEDLRRCLLEQDFDASVVHEMLKEIEMRLEKKEYYYQLLKRLSSMEEICHKIVEEFEGLHLSEETMTAQIRECCEHKEEVMKLWKLILQHKPKTISFDVKVIERFSKAIEERRDNVVALLMLSDSEINQLSRRLSKLIGTVDLSTILHSEIKEISDSVPGDLNNFYRHELSALYLISEVSHTDPATRSSSVRNYSLQNLLLFTNQGKRLNELFQEIHGKFADECNYAYQIALSRYKVMYGWLQPFYESDCSRFYRLNQENRNQWKQVADTAKTENFDLSALRSQIEETLSLNRRVKKHWLLVVLMQVILFLYVCFVLSLPLYGRLSEPDLDGT</sequence>
<evidence type="ECO:0000313" key="8">
    <source>
        <dbReference type="EMBL" id="KAJ8044832.1"/>
    </source>
</evidence>
<dbReference type="GO" id="GO:0008270">
    <property type="term" value="F:zinc ion binding"/>
    <property type="evidence" value="ECO:0007669"/>
    <property type="project" value="UniProtKB-KW"/>
</dbReference>
<proteinExistence type="predicted"/>
<feature type="transmembrane region" description="Helical" evidence="6">
    <location>
        <begin position="782"/>
        <end position="805"/>
    </location>
</feature>
<feature type="coiled-coil region" evidence="5">
    <location>
        <begin position="190"/>
        <end position="245"/>
    </location>
</feature>
<reference evidence="8" key="1">
    <citation type="submission" date="2021-10" db="EMBL/GenBank/DDBJ databases">
        <title>Tropical sea cucumber genome reveals ecological adaptation and Cuvierian tubules defense mechanism.</title>
        <authorList>
            <person name="Chen T."/>
        </authorList>
    </citation>
    <scope>NUCLEOTIDE SEQUENCE</scope>
    <source>
        <strain evidence="8">Nanhai2018</strain>
        <tissue evidence="8">Muscle</tissue>
    </source>
</reference>
<dbReference type="Gene3D" id="3.30.40.10">
    <property type="entry name" value="Zinc/RING finger domain, C3HC4 (zinc finger)"/>
    <property type="match status" value="1"/>
</dbReference>
<dbReference type="InterPro" id="IPR001841">
    <property type="entry name" value="Znf_RING"/>
</dbReference>
<keyword evidence="5" id="KW-0175">Coiled coil</keyword>
<dbReference type="InterPro" id="IPR013083">
    <property type="entry name" value="Znf_RING/FYVE/PHD"/>
</dbReference>
<dbReference type="EMBL" id="JAIZAY010000003">
    <property type="protein sequence ID" value="KAJ8044832.1"/>
    <property type="molecule type" value="Genomic_DNA"/>
</dbReference>
<dbReference type="Proteomes" id="UP001152320">
    <property type="component" value="Chromosome 3"/>
</dbReference>
<dbReference type="SMART" id="SM00184">
    <property type="entry name" value="RING"/>
    <property type="match status" value="1"/>
</dbReference>
<dbReference type="SUPFAM" id="SSF47364">
    <property type="entry name" value="Domain of the SRP/SRP receptor G-proteins"/>
    <property type="match status" value="1"/>
</dbReference>
<evidence type="ECO:0000256" key="3">
    <source>
        <dbReference type="ARBA" id="ARBA00022833"/>
    </source>
</evidence>
<keyword evidence="3" id="KW-0862">Zinc</keyword>
<dbReference type="OrthoDB" id="6105938at2759"/>
<dbReference type="SUPFAM" id="SSF57850">
    <property type="entry name" value="RING/U-box"/>
    <property type="match status" value="1"/>
</dbReference>
<keyword evidence="6" id="KW-0472">Membrane</keyword>
<evidence type="ECO:0000256" key="2">
    <source>
        <dbReference type="ARBA" id="ARBA00022771"/>
    </source>
</evidence>
<dbReference type="InterPro" id="IPR047153">
    <property type="entry name" value="TRIM45/56/19-like"/>
</dbReference>
<dbReference type="AlphaFoldDB" id="A0A9Q1HCY6"/>
<keyword evidence="2 4" id="KW-0863">Zinc-finger</keyword>
<evidence type="ECO:0000256" key="5">
    <source>
        <dbReference type="SAM" id="Coils"/>
    </source>
</evidence>
<dbReference type="CDD" id="cd16449">
    <property type="entry name" value="RING-HC"/>
    <property type="match status" value="1"/>
</dbReference>
<evidence type="ECO:0000313" key="9">
    <source>
        <dbReference type="Proteomes" id="UP001152320"/>
    </source>
</evidence>
<protein>
    <submittedName>
        <fullName evidence="8">Tripartite motif-containing protein 3</fullName>
    </submittedName>
</protein>
<name>A0A9Q1HCY6_HOLLE</name>
<organism evidence="8 9">
    <name type="scientific">Holothuria leucospilota</name>
    <name type="common">Black long sea cucumber</name>
    <name type="synonym">Mertensiothuria leucospilota</name>
    <dbReference type="NCBI Taxonomy" id="206669"/>
    <lineage>
        <taxon>Eukaryota</taxon>
        <taxon>Metazoa</taxon>
        <taxon>Echinodermata</taxon>
        <taxon>Eleutherozoa</taxon>
        <taxon>Echinozoa</taxon>
        <taxon>Holothuroidea</taxon>
        <taxon>Aspidochirotacea</taxon>
        <taxon>Aspidochirotida</taxon>
        <taxon>Holothuriidae</taxon>
        <taxon>Holothuria</taxon>
    </lineage>
</organism>
<gene>
    <name evidence="8" type="ORF">HOLleu_07700</name>
</gene>
<dbReference type="InterPro" id="IPR036225">
    <property type="entry name" value="SRP/SRP_N"/>
</dbReference>
<dbReference type="PANTHER" id="PTHR25462">
    <property type="entry name" value="BONUS, ISOFORM C-RELATED"/>
    <property type="match status" value="1"/>
</dbReference>
<feature type="domain" description="RING-type" evidence="7">
    <location>
        <begin position="14"/>
        <end position="54"/>
    </location>
</feature>
<evidence type="ECO:0000256" key="1">
    <source>
        <dbReference type="ARBA" id="ARBA00022723"/>
    </source>
</evidence>
<evidence type="ECO:0000256" key="4">
    <source>
        <dbReference type="PROSITE-ProRule" id="PRU00175"/>
    </source>
</evidence>
<dbReference type="InterPro" id="IPR018957">
    <property type="entry name" value="Znf_C3HC4_RING-type"/>
</dbReference>
<comment type="caution">
    <text evidence="8">The sequence shown here is derived from an EMBL/GenBank/DDBJ whole genome shotgun (WGS) entry which is preliminary data.</text>
</comment>
<keyword evidence="1" id="KW-0479">Metal-binding</keyword>
<dbReference type="Pfam" id="PF00097">
    <property type="entry name" value="zf-C3HC4"/>
    <property type="match status" value="1"/>
</dbReference>
<dbReference type="PROSITE" id="PS50089">
    <property type="entry name" value="ZF_RING_2"/>
    <property type="match status" value="1"/>
</dbReference>
<evidence type="ECO:0000256" key="6">
    <source>
        <dbReference type="SAM" id="Phobius"/>
    </source>
</evidence>
<dbReference type="PANTHER" id="PTHR25462:SF296">
    <property type="entry name" value="MEIOTIC P26, ISOFORM F"/>
    <property type="match status" value="1"/>
</dbReference>